<feature type="domain" description="Endonuclease/exonuclease/phosphatase" evidence="2">
    <location>
        <begin position="307"/>
        <end position="614"/>
    </location>
</feature>
<dbReference type="PANTHER" id="PTHR42834">
    <property type="entry name" value="ENDONUCLEASE/EXONUCLEASE/PHOSPHATASE FAMILY PROTEIN (AFU_ORTHOLOGUE AFUA_3G09210)"/>
    <property type="match status" value="1"/>
</dbReference>
<feature type="signal peptide" evidence="1">
    <location>
        <begin position="1"/>
        <end position="23"/>
    </location>
</feature>
<accession>A0AAX6MSQ0</accession>
<proteinExistence type="predicted"/>
<dbReference type="InterPro" id="IPR005135">
    <property type="entry name" value="Endo/exonuclease/phosphatase"/>
</dbReference>
<name>A0AAX6MSQ0_9PEZI</name>
<comment type="caution">
    <text evidence="3">The sequence shown here is derived from an EMBL/GenBank/DDBJ whole genome shotgun (WGS) entry which is preliminary data.</text>
</comment>
<dbReference type="EMBL" id="JBANMG010000003">
    <property type="protein sequence ID" value="KAK6955546.1"/>
    <property type="molecule type" value="Genomic_DNA"/>
</dbReference>
<dbReference type="Gene3D" id="3.60.10.10">
    <property type="entry name" value="Endonuclease/exonuclease/phosphatase"/>
    <property type="match status" value="1"/>
</dbReference>
<dbReference type="GO" id="GO:0003824">
    <property type="term" value="F:catalytic activity"/>
    <property type="evidence" value="ECO:0007669"/>
    <property type="project" value="InterPro"/>
</dbReference>
<evidence type="ECO:0000313" key="4">
    <source>
        <dbReference type="Proteomes" id="UP001369815"/>
    </source>
</evidence>
<organism evidence="3 4">
    <name type="scientific">Daldinia eschscholtzii</name>
    <dbReference type="NCBI Taxonomy" id="292717"/>
    <lineage>
        <taxon>Eukaryota</taxon>
        <taxon>Fungi</taxon>
        <taxon>Dikarya</taxon>
        <taxon>Ascomycota</taxon>
        <taxon>Pezizomycotina</taxon>
        <taxon>Sordariomycetes</taxon>
        <taxon>Xylariomycetidae</taxon>
        <taxon>Xylariales</taxon>
        <taxon>Hypoxylaceae</taxon>
        <taxon>Daldinia</taxon>
    </lineage>
</organism>
<evidence type="ECO:0000256" key="1">
    <source>
        <dbReference type="SAM" id="SignalP"/>
    </source>
</evidence>
<keyword evidence="1" id="KW-0732">Signal</keyword>
<protein>
    <recommendedName>
        <fullName evidence="2">Endonuclease/exonuclease/phosphatase domain-containing protein</fullName>
    </recommendedName>
</protein>
<dbReference type="InterPro" id="IPR036691">
    <property type="entry name" value="Endo/exonu/phosph_ase_sf"/>
</dbReference>
<dbReference type="SUPFAM" id="SSF56219">
    <property type="entry name" value="DNase I-like"/>
    <property type="match status" value="1"/>
</dbReference>
<keyword evidence="4" id="KW-1185">Reference proteome</keyword>
<dbReference type="Pfam" id="PF03372">
    <property type="entry name" value="Exo_endo_phos"/>
    <property type="match status" value="1"/>
</dbReference>
<dbReference type="PANTHER" id="PTHR42834:SF1">
    <property type="entry name" value="ENDONUCLEASE_EXONUCLEASE_PHOSPHATASE FAMILY PROTEIN (AFU_ORTHOLOGUE AFUA_3G09210)"/>
    <property type="match status" value="1"/>
</dbReference>
<evidence type="ECO:0000259" key="2">
    <source>
        <dbReference type="Pfam" id="PF03372"/>
    </source>
</evidence>
<dbReference type="Proteomes" id="UP001369815">
    <property type="component" value="Unassembled WGS sequence"/>
</dbReference>
<feature type="chain" id="PRO_5043847877" description="Endonuclease/exonuclease/phosphatase domain-containing protein" evidence="1">
    <location>
        <begin position="24"/>
        <end position="624"/>
    </location>
</feature>
<sequence>MKTTATLLRWLAASLLGATSVSGQSIAQINGDRFLSPLNGHSVTNVTGIVTAKGPDGIWLRSVKPSCNKRVSDGLYVYGSALAKNTSISVGDVLVVDGKVSEYRTNKDYLYMTELASPKVRSILERGRKVEPLVIGKGGLNPPTKQYSSLDNGDVFAVPNNQSLISAENPLLEPELYGLDFWESLMGELVTIERPRAVGRPNQYGDTWVVGSWNTTGDNDRTGLTVSAADGNPEAILIGSPLDGTKNPKDTKLGDKLDAITGVVYQAFGFYRILPLTNITITESPAPEAAPPTSLVSEGTCKGVTVGSYNIENFYAGDVAHVQAVAKHIIQYMRTPDLLAVQEIQDDNGETDDGTVSADETLTALITAIQSFSNTSIPYKYTYISPLNDESGGAPGGNIRVAYLYRADRLRLRNPNPGNATTANEVLPGPELKYNPGFVDPSNAAWTNSRKPLAAAWEFVGGSNNNISGSTSKTLFTVNVHWGSKGGSTSLHGDARPPVNGGVEDRLAQAETTASFVSSILAQDPSAAVVTLGDFNEFAFAPPVALFGTRSGLADLDEAAGIPPAERYTYLYDMSSQELDHVFVSPALAAARSTRFEHVHANTWLPYSARTSDHDPSVAKFDIC</sequence>
<dbReference type="CDD" id="cd04486">
    <property type="entry name" value="YhcR_OBF_like"/>
    <property type="match status" value="1"/>
</dbReference>
<evidence type="ECO:0000313" key="3">
    <source>
        <dbReference type="EMBL" id="KAK6955546.1"/>
    </source>
</evidence>
<reference evidence="3 4" key="1">
    <citation type="journal article" date="2024" name="Front Chem Biol">
        <title>Unveiling the potential of Daldinia eschscholtzii MFLUCC 19-0629 through bioactivity and bioinformatics studies for enhanced sustainable agriculture production.</title>
        <authorList>
            <person name="Brooks S."/>
            <person name="Weaver J.A."/>
            <person name="Klomchit A."/>
            <person name="Alharthi S.A."/>
            <person name="Onlamun T."/>
            <person name="Nurani R."/>
            <person name="Vong T.K."/>
            <person name="Alberti F."/>
            <person name="Greco C."/>
        </authorList>
    </citation>
    <scope>NUCLEOTIDE SEQUENCE [LARGE SCALE GENOMIC DNA]</scope>
    <source>
        <strain evidence="3">MFLUCC 19-0629</strain>
    </source>
</reference>
<gene>
    <name evidence="3" type="ORF">Daesc_003186</name>
</gene>
<dbReference type="AlphaFoldDB" id="A0AAX6MSQ0"/>